<dbReference type="Pfam" id="PF06245">
    <property type="entry name" value="DUF1015"/>
    <property type="match status" value="1"/>
</dbReference>
<name>A0A367ZKY5_9BACT</name>
<accession>A0A367ZKY5</accession>
<dbReference type="PANTHER" id="PTHR36454:SF1">
    <property type="entry name" value="DUF1015 DOMAIN-CONTAINING PROTEIN"/>
    <property type="match status" value="1"/>
</dbReference>
<dbReference type="AlphaFoldDB" id="A0A367ZKY5"/>
<gene>
    <name evidence="1" type="ORF">OZSIB_1118</name>
</gene>
<dbReference type="Proteomes" id="UP000252355">
    <property type="component" value="Unassembled WGS sequence"/>
</dbReference>
<dbReference type="PIRSF" id="PIRSF033563">
    <property type="entry name" value="UCP033563"/>
    <property type="match status" value="1"/>
</dbReference>
<protein>
    <recommendedName>
        <fullName evidence="3">DUF1015 domain-containing protein</fullName>
    </recommendedName>
</protein>
<comment type="caution">
    <text evidence="1">The sequence shown here is derived from an EMBL/GenBank/DDBJ whole genome shotgun (WGS) entry which is preliminary data.</text>
</comment>
<evidence type="ECO:0008006" key="3">
    <source>
        <dbReference type="Google" id="ProtNLM"/>
    </source>
</evidence>
<dbReference type="InterPro" id="IPR008323">
    <property type="entry name" value="UCP033563"/>
</dbReference>
<reference evidence="1 2" key="1">
    <citation type="submission" date="2018-05" db="EMBL/GenBank/DDBJ databases">
        <title>A metagenomic window into the 2 km-deep terrestrial subsurface aquifer revealed taxonomically and functionally diverse microbial community comprising novel uncultured bacterial lineages.</title>
        <authorList>
            <person name="Kadnikov V.V."/>
            <person name="Mardanov A.V."/>
            <person name="Beletsky A.V."/>
            <person name="Banks D."/>
            <person name="Pimenov N.V."/>
            <person name="Frank Y.A."/>
            <person name="Karnachuk O.V."/>
            <person name="Ravin N.V."/>
        </authorList>
    </citation>
    <scope>NUCLEOTIDE SEQUENCE [LARGE SCALE GENOMIC DNA]</scope>
    <source>
        <strain evidence="1">BY5</strain>
    </source>
</reference>
<organism evidence="1 2">
    <name type="scientific">Candidatus Ozemobacter sibiricus</name>
    <dbReference type="NCBI Taxonomy" id="2268124"/>
    <lineage>
        <taxon>Bacteria</taxon>
        <taxon>Candidatus Ozemobacteria</taxon>
        <taxon>Candidatus Ozemobacterales</taxon>
        <taxon>Candidatus Ozemobacteraceae</taxon>
        <taxon>Candidatus Ozemobacter</taxon>
    </lineage>
</organism>
<dbReference type="PANTHER" id="PTHR36454">
    <property type="entry name" value="LMO2823 PROTEIN"/>
    <property type="match status" value="1"/>
</dbReference>
<sequence length="416" mass="47378">MAAIRPFRGLRAPKEIAPKLAALPYDVLSSEEARVMAQGNPYSFLHVTKPEIDLDPSIDLYDPRVYAKAKENFEAFRQKGWLVYDPGRWLYIYRQVMDGRAQTGLMACCSAEEYWNDTIKKHELTRKDKEEDRLKHVDVINANAGPVFLTYKARAEIDAMIDQITKGTPEYDFVAPDGIQHVLWVVKDADWIKKMQDLFAKVPVLYVADGHHRSAAAARIAKVRREQNPKHTGQEEYNFFLAVLFPHNHLHIMDYNRAVKDLNGLTPEQFLAKVGEKFTVTKTTEKKPKQATHFGMYLGGQWYELAAKPGTYNDHDPVKRLDVSILQDNLLGPILGIKDPRTDKRIDFIGGIRGVKELERIVDEGKFKVSFSMFPTSIEQLMAIADAGQIMPPKSTWFEPKLRSGVVIHTLEDLPA</sequence>
<evidence type="ECO:0000313" key="2">
    <source>
        <dbReference type="Proteomes" id="UP000252355"/>
    </source>
</evidence>
<evidence type="ECO:0000313" key="1">
    <source>
        <dbReference type="EMBL" id="RCK78765.1"/>
    </source>
</evidence>
<dbReference type="EMBL" id="QOQW01000019">
    <property type="protein sequence ID" value="RCK78765.1"/>
    <property type="molecule type" value="Genomic_DNA"/>
</dbReference>
<proteinExistence type="predicted"/>